<reference evidence="3 4" key="1">
    <citation type="journal article" date="2016" name="Nat. Commun.">
        <title>Thousands of microbial genomes shed light on interconnected biogeochemical processes in an aquifer system.</title>
        <authorList>
            <person name="Anantharaman K."/>
            <person name="Brown C.T."/>
            <person name="Hug L.A."/>
            <person name="Sharon I."/>
            <person name="Castelle C.J."/>
            <person name="Probst A.J."/>
            <person name="Thomas B.C."/>
            <person name="Singh A."/>
            <person name="Wilkins M.J."/>
            <person name="Karaoz U."/>
            <person name="Brodie E.L."/>
            <person name="Williams K.H."/>
            <person name="Hubbard S.S."/>
            <person name="Banfield J.F."/>
        </authorList>
    </citation>
    <scope>NUCLEOTIDE SEQUENCE [LARGE SCALE GENOMIC DNA]</scope>
</reference>
<name>A0A1F5V7H3_9BACT</name>
<dbReference type="Pfam" id="PF14579">
    <property type="entry name" value="HHH_6"/>
    <property type="match status" value="1"/>
</dbReference>
<dbReference type="InterPro" id="IPR029460">
    <property type="entry name" value="DNAPol_HHH"/>
</dbReference>
<dbReference type="CDD" id="cd04485">
    <property type="entry name" value="DnaE_OBF"/>
    <property type="match status" value="1"/>
</dbReference>
<evidence type="ECO:0000313" key="3">
    <source>
        <dbReference type="EMBL" id="OGF59382.1"/>
    </source>
</evidence>
<sequence>MSGKERSANEMEKLQEHFIRKALVNGLSEEIAHEIWRQIASFAGYAFCKAHSASYAQLSFKVAYLKAHYPAEFMAAVLSNQGGFYHPSVYLSETRHLGLRILLPDINKSHYHYTTETYPPVETNRQKVSRFSRQCNAVRIGFLQIKYLSRSTITAVINQRKNGPYASLEDFLLRTDVPCSEVEILIKIGAMNFIQNATMKTLTIPQLLWKLKLLYPLIQKWKTKRNGIIAKEPLSSMELPDLPEYSLKERIKLEEEYLGMPVSVHPIVPYLQNKKMNGTVSSRHFKRYVGKIVRVVGWLTALKRITTSKGEYMLFISFEDMDGFYEATLFPQAYSQSGSMLTDRGPYRVTGTVNNEYGSLSINVATIQHL</sequence>
<dbReference type="Pfam" id="PF01336">
    <property type="entry name" value="tRNA_anti-codon"/>
    <property type="match status" value="1"/>
</dbReference>
<dbReference type="Proteomes" id="UP000178943">
    <property type="component" value="Unassembled WGS sequence"/>
</dbReference>
<dbReference type="GO" id="GO:0003676">
    <property type="term" value="F:nucleic acid binding"/>
    <property type="evidence" value="ECO:0007669"/>
    <property type="project" value="InterPro"/>
</dbReference>
<dbReference type="InterPro" id="IPR004365">
    <property type="entry name" value="NA-bd_OB_tRNA"/>
</dbReference>
<feature type="domain" description="DNA polymerase helix-hairpin-helix motif" evidence="2">
    <location>
        <begin position="98"/>
        <end position="195"/>
    </location>
</feature>
<proteinExistence type="predicted"/>
<evidence type="ECO:0000313" key="4">
    <source>
        <dbReference type="Proteomes" id="UP000178943"/>
    </source>
</evidence>
<evidence type="ECO:0000259" key="1">
    <source>
        <dbReference type="Pfam" id="PF01336"/>
    </source>
</evidence>
<protein>
    <submittedName>
        <fullName evidence="3">Uncharacterized protein</fullName>
    </submittedName>
</protein>
<accession>A0A1F5V7H3</accession>
<evidence type="ECO:0000259" key="2">
    <source>
        <dbReference type="Pfam" id="PF14579"/>
    </source>
</evidence>
<comment type="caution">
    <text evidence="3">The sequence shown here is derived from an EMBL/GenBank/DDBJ whole genome shotgun (WGS) entry which is preliminary data.</text>
</comment>
<dbReference type="AlphaFoldDB" id="A0A1F5V7H3"/>
<dbReference type="Gene3D" id="1.10.150.870">
    <property type="match status" value="1"/>
</dbReference>
<dbReference type="GO" id="GO:0006260">
    <property type="term" value="P:DNA replication"/>
    <property type="evidence" value="ECO:0007669"/>
    <property type="project" value="InterPro"/>
</dbReference>
<dbReference type="InterPro" id="IPR004805">
    <property type="entry name" value="DnaE2/DnaE/PolC"/>
</dbReference>
<gene>
    <name evidence="3" type="ORF">A2Y62_00120</name>
</gene>
<dbReference type="STRING" id="1817863.A2Y62_00120"/>
<dbReference type="GO" id="GO:0008408">
    <property type="term" value="F:3'-5' exonuclease activity"/>
    <property type="evidence" value="ECO:0007669"/>
    <property type="project" value="InterPro"/>
</dbReference>
<dbReference type="EMBL" id="MFGW01000216">
    <property type="protein sequence ID" value="OGF59382.1"/>
    <property type="molecule type" value="Genomic_DNA"/>
</dbReference>
<organism evidence="3 4">
    <name type="scientific">Candidatus Fischerbacteria bacterium RBG_13_37_8</name>
    <dbReference type="NCBI Taxonomy" id="1817863"/>
    <lineage>
        <taxon>Bacteria</taxon>
        <taxon>Candidatus Fischeribacteriota</taxon>
    </lineage>
</organism>
<dbReference type="PANTHER" id="PTHR32294">
    <property type="entry name" value="DNA POLYMERASE III SUBUNIT ALPHA"/>
    <property type="match status" value="1"/>
</dbReference>
<feature type="domain" description="OB" evidence="1">
    <location>
        <begin position="293"/>
        <end position="368"/>
    </location>
</feature>